<accession>W5SJ62</accession>
<gene>
    <name evidence="1" type="ORF">BCD_0896</name>
</gene>
<reference evidence="1" key="1">
    <citation type="submission" date="2013-02" db="EMBL/GenBank/DDBJ databases">
        <title>Comparative genomics of Borrelia species.</title>
        <authorList>
            <person name="Schwan T.G."/>
            <person name="Raffel S.J."/>
            <person name="Porcella S.F."/>
        </authorList>
    </citation>
    <scope>NUCLEOTIDE SEQUENCE</scope>
    <source>
        <strain evidence="1">DOU</strain>
        <plasmid evidence="1">unnamed</plasmid>
    </source>
</reference>
<keyword evidence="1" id="KW-0614">Plasmid</keyword>
<protein>
    <submittedName>
        <fullName evidence="1">Uncharacterized protein</fullName>
    </submittedName>
</protein>
<dbReference type="HOGENOM" id="CLU_191260_0_0_12"/>
<geneLocation type="plasmid" evidence="1">
    <name>unnamed</name>
</geneLocation>
<evidence type="ECO:0000313" key="1">
    <source>
        <dbReference type="EMBL" id="AHH06962.1"/>
    </source>
</evidence>
<dbReference type="EMBL" id="CP004275">
    <property type="protein sequence ID" value="AHH06962.1"/>
    <property type="molecule type" value="Genomic_DNA"/>
</dbReference>
<proteinExistence type="predicted"/>
<dbReference type="AlphaFoldDB" id="W5SJ62"/>
<name>W5SJ62_9SPIR</name>
<organism evidence="1">
    <name type="scientific">Borrelia crocidurae DOU</name>
    <dbReference type="NCBI Taxonomy" id="1293575"/>
    <lineage>
        <taxon>Bacteria</taxon>
        <taxon>Pseudomonadati</taxon>
        <taxon>Spirochaetota</taxon>
        <taxon>Spirochaetia</taxon>
        <taxon>Spirochaetales</taxon>
        <taxon>Borreliaceae</taxon>
        <taxon>Borrelia</taxon>
    </lineage>
</organism>
<sequence>MKHKALSLFQHHLIDLLQNTWHNLHMLFLLYSYLLQPYNLTKINFNLHKKYNKILNFPSLKGYFESNSDNLEQFKDQTSSNCEIGE</sequence>